<comment type="caution">
    <text evidence="1">The sequence shown here is derived from an EMBL/GenBank/DDBJ whole genome shotgun (WGS) entry which is preliminary data.</text>
</comment>
<name>A0A9N9J5K7_9GLOM</name>
<evidence type="ECO:0000313" key="1">
    <source>
        <dbReference type="EMBL" id="CAG8764869.1"/>
    </source>
</evidence>
<feature type="non-terminal residue" evidence="1">
    <location>
        <position position="145"/>
    </location>
</feature>
<feature type="non-terminal residue" evidence="1">
    <location>
        <position position="1"/>
    </location>
</feature>
<reference evidence="1" key="1">
    <citation type="submission" date="2021-06" db="EMBL/GenBank/DDBJ databases">
        <authorList>
            <person name="Kallberg Y."/>
            <person name="Tangrot J."/>
            <person name="Rosling A."/>
        </authorList>
    </citation>
    <scope>NUCLEOTIDE SEQUENCE</scope>
    <source>
        <strain evidence="1">FL130A</strain>
    </source>
</reference>
<evidence type="ECO:0000313" key="2">
    <source>
        <dbReference type="Proteomes" id="UP000789508"/>
    </source>
</evidence>
<accession>A0A9N9J5K7</accession>
<organism evidence="1 2">
    <name type="scientific">Ambispora leptoticha</name>
    <dbReference type="NCBI Taxonomy" id="144679"/>
    <lineage>
        <taxon>Eukaryota</taxon>
        <taxon>Fungi</taxon>
        <taxon>Fungi incertae sedis</taxon>
        <taxon>Mucoromycota</taxon>
        <taxon>Glomeromycotina</taxon>
        <taxon>Glomeromycetes</taxon>
        <taxon>Archaeosporales</taxon>
        <taxon>Ambisporaceae</taxon>
        <taxon>Ambispora</taxon>
    </lineage>
</organism>
<dbReference type="EMBL" id="CAJVPS010048605">
    <property type="protein sequence ID" value="CAG8764869.1"/>
    <property type="molecule type" value="Genomic_DNA"/>
</dbReference>
<protein>
    <submittedName>
        <fullName evidence="1">4753_t:CDS:1</fullName>
    </submittedName>
</protein>
<gene>
    <name evidence="1" type="ORF">ALEPTO_LOCUS13819</name>
</gene>
<proteinExistence type="predicted"/>
<dbReference type="Proteomes" id="UP000789508">
    <property type="component" value="Unassembled WGS sequence"/>
</dbReference>
<dbReference type="AlphaFoldDB" id="A0A9N9J5K7"/>
<dbReference type="OrthoDB" id="2442496at2759"/>
<sequence length="145" mass="17131">NNNIASSSRTLEDQNYYEMQKTSDYNGLLGDNIDTITNSMDNCFLCKSDIMDLRPTSRLTKVIPEITWEKFILDTYPNHKISENWEESIRDFFKPKDTLAEWEKAWRKLFDEKESNEDLVIKDILYNILSPYIEAFKAPFNILKS</sequence>
<keyword evidence="2" id="KW-1185">Reference proteome</keyword>